<evidence type="ECO:0000256" key="1">
    <source>
        <dbReference type="ARBA" id="ARBA00006347"/>
    </source>
</evidence>
<dbReference type="Proteomes" id="UP000749559">
    <property type="component" value="Unassembled WGS sequence"/>
</dbReference>
<protein>
    <recommendedName>
        <fullName evidence="4">Thioredoxin domain-containing protein</fullName>
    </recommendedName>
</protein>
<dbReference type="CDD" id="cd02981">
    <property type="entry name" value="PDI_b_family"/>
    <property type="match status" value="1"/>
</dbReference>
<evidence type="ECO:0000313" key="6">
    <source>
        <dbReference type="Proteomes" id="UP000749559"/>
    </source>
</evidence>
<dbReference type="InterPro" id="IPR036249">
    <property type="entry name" value="Thioredoxin-like_sf"/>
</dbReference>
<dbReference type="SUPFAM" id="SSF52833">
    <property type="entry name" value="Thioredoxin-like"/>
    <property type="match status" value="3"/>
</dbReference>
<keyword evidence="3" id="KW-0732">Signal</keyword>
<dbReference type="EMBL" id="CAIIXF020000012">
    <property type="protein sequence ID" value="CAH1801002.1"/>
    <property type="molecule type" value="Genomic_DNA"/>
</dbReference>
<dbReference type="CDD" id="cd02961">
    <property type="entry name" value="PDI_a_family"/>
    <property type="match status" value="1"/>
</dbReference>
<dbReference type="InterPro" id="IPR013766">
    <property type="entry name" value="Thioredoxin_domain"/>
</dbReference>
<dbReference type="AlphaFoldDB" id="A0A8S4Q520"/>
<dbReference type="PROSITE" id="PS51352">
    <property type="entry name" value="THIOREDOXIN_2"/>
    <property type="match status" value="1"/>
</dbReference>
<dbReference type="OrthoDB" id="72053at2759"/>
<evidence type="ECO:0000313" key="5">
    <source>
        <dbReference type="EMBL" id="CAH1801002.1"/>
    </source>
</evidence>
<organism evidence="5 6">
    <name type="scientific">Owenia fusiformis</name>
    <name type="common">Polychaete worm</name>
    <dbReference type="NCBI Taxonomy" id="6347"/>
    <lineage>
        <taxon>Eukaryota</taxon>
        <taxon>Metazoa</taxon>
        <taxon>Spiralia</taxon>
        <taxon>Lophotrochozoa</taxon>
        <taxon>Annelida</taxon>
        <taxon>Polychaeta</taxon>
        <taxon>Sedentaria</taxon>
        <taxon>Canalipalpata</taxon>
        <taxon>Sabellida</taxon>
        <taxon>Oweniida</taxon>
        <taxon>Oweniidae</taxon>
        <taxon>Owenia</taxon>
    </lineage>
</organism>
<feature type="signal peptide" evidence="3">
    <location>
        <begin position="1"/>
        <end position="20"/>
    </location>
</feature>
<sequence>MDRKLYILFTIALHFVNTYGTEFKEDDGVLILNDKNFDKAIQEHHPLLVLFYAKWCRDSKDIKEVFPNVGRKIRDSNATGIQDVKLAMLDVGDGILQTRKRGIVRFPSIQLFKDGNWIDGATAGRQSADITAWLEKKMESPFVYLDTKEDFDAFTDKFRTVVGAFYHENSARYRSYEATAHTFKDELNMEFGLITNQGFAADVGMMDSEISVFRKDLDKVVYEGAPTFDDVSTFVLKNWVPDIFEYTNRDSEKIGLLQEKGVVKNLVMMFIDKDADYFDEKMKMYSEVRQEFASSDTLFAFEDCKRNGRNTFLQRHCNLVQTDCPAIRGIYIQDLDFPKVKPDPLTKANVRNLVNGLNTKTLEPYWRSANVPQKKDELDNGVRVLVSLNFDDVVGDQEKHVFVMFYTPWCAQCKKLMPDWEKLAEDYKDNEDIIIAKIDMIDNEVKEFATLYSWPVFKLFPKYKDTFVNFKENKTYEELKSFINIYALFDDTNEVLKRSLDEMNDEDRDITEKIILGMKVELPKEEVERFAPAEELGEGRPRQKVLTKEEWEEFDRLQDEVMEPHTHDDDEDPHEH</sequence>
<proteinExistence type="inferred from homology"/>
<dbReference type="GO" id="GO:0003756">
    <property type="term" value="F:protein disulfide isomerase activity"/>
    <property type="evidence" value="ECO:0007669"/>
    <property type="project" value="TreeGrafter"/>
</dbReference>
<feature type="chain" id="PRO_5035924244" description="Thioredoxin domain-containing protein" evidence="3">
    <location>
        <begin position="21"/>
        <end position="576"/>
    </location>
</feature>
<dbReference type="GO" id="GO:0034976">
    <property type="term" value="P:response to endoplasmic reticulum stress"/>
    <property type="evidence" value="ECO:0007669"/>
    <property type="project" value="TreeGrafter"/>
</dbReference>
<dbReference type="Pfam" id="PF00085">
    <property type="entry name" value="Thioredoxin"/>
    <property type="match status" value="2"/>
</dbReference>
<name>A0A8S4Q520_OWEFU</name>
<feature type="domain" description="Thioredoxin" evidence="4">
    <location>
        <begin position="342"/>
        <end position="488"/>
    </location>
</feature>
<evidence type="ECO:0000259" key="4">
    <source>
        <dbReference type="PROSITE" id="PS51352"/>
    </source>
</evidence>
<feature type="region of interest" description="Disordered" evidence="2">
    <location>
        <begin position="556"/>
        <end position="576"/>
    </location>
</feature>
<dbReference type="GO" id="GO:0006457">
    <property type="term" value="P:protein folding"/>
    <property type="evidence" value="ECO:0007669"/>
    <property type="project" value="TreeGrafter"/>
</dbReference>
<dbReference type="GO" id="GO:0005783">
    <property type="term" value="C:endoplasmic reticulum"/>
    <property type="evidence" value="ECO:0007669"/>
    <property type="project" value="TreeGrafter"/>
</dbReference>
<accession>A0A8S4Q520</accession>
<comment type="caution">
    <text evidence="5">The sequence shown here is derived from an EMBL/GenBank/DDBJ whole genome shotgun (WGS) entry which is preliminary data.</text>
</comment>
<dbReference type="PANTHER" id="PTHR18929">
    <property type="entry name" value="PROTEIN DISULFIDE ISOMERASE"/>
    <property type="match status" value="1"/>
</dbReference>
<keyword evidence="6" id="KW-1185">Reference proteome</keyword>
<gene>
    <name evidence="5" type="ORF">OFUS_LOCUS24834</name>
</gene>
<dbReference type="PANTHER" id="PTHR18929:SF240">
    <property type="entry name" value="PROTEIN DISULFIDE-ISOMERASE"/>
    <property type="match status" value="1"/>
</dbReference>
<evidence type="ECO:0000256" key="2">
    <source>
        <dbReference type="SAM" id="MobiDB-lite"/>
    </source>
</evidence>
<reference evidence="5" key="1">
    <citation type="submission" date="2022-03" db="EMBL/GenBank/DDBJ databases">
        <authorList>
            <person name="Martin C."/>
        </authorList>
    </citation>
    <scope>NUCLEOTIDE SEQUENCE</scope>
</reference>
<evidence type="ECO:0000256" key="3">
    <source>
        <dbReference type="SAM" id="SignalP"/>
    </source>
</evidence>
<comment type="similarity">
    <text evidence="1">Belongs to the protein disulfide isomerase family.</text>
</comment>
<dbReference type="Gene3D" id="3.40.30.10">
    <property type="entry name" value="Glutaredoxin"/>
    <property type="match status" value="4"/>
</dbReference>